<keyword evidence="10" id="KW-1185">Reference proteome</keyword>
<dbReference type="AlphaFoldDB" id="A0AAE3IRC3"/>
<evidence type="ECO:0000256" key="3">
    <source>
        <dbReference type="ARBA" id="ARBA00022475"/>
    </source>
</evidence>
<protein>
    <submittedName>
        <fullName evidence="9">Type VII secretion protein EssA</fullName>
    </submittedName>
</protein>
<dbReference type="EMBL" id="JAOUSF010000002">
    <property type="protein sequence ID" value="MCU9612782.1"/>
    <property type="molecule type" value="Genomic_DNA"/>
</dbReference>
<evidence type="ECO:0000256" key="4">
    <source>
        <dbReference type="ARBA" id="ARBA00022692"/>
    </source>
</evidence>
<gene>
    <name evidence="9" type="primary">essA</name>
    <name evidence="9" type="ORF">OEV98_04370</name>
</gene>
<evidence type="ECO:0000256" key="7">
    <source>
        <dbReference type="SAM" id="Phobius"/>
    </source>
</evidence>
<evidence type="ECO:0000256" key="6">
    <source>
        <dbReference type="ARBA" id="ARBA00023136"/>
    </source>
</evidence>
<evidence type="ECO:0000256" key="2">
    <source>
        <dbReference type="ARBA" id="ARBA00008570"/>
    </source>
</evidence>
<comment type="similarity">
    <text evidence="2">Belongs to the EssA family.</text>
</comment>
<dbReference type="NCBIfam" id="TIGR03927">
    <property type="entry name" value="T7SS_EssA_Firm"/>
    <property type="match status" value="1"/>
</dbReference>
<keyword evidence="8" id="KW-0732">Signal</keyword>
<keyword evidence="4 7" id="KW-0812">Transmembrane</keyword>
<dbReference type="RefSeq" id="WP_263071994.1">
    <property type="nucleotide sequence ID" value="NZ_JAOUSF010000002.1"/>
</dbReference>
<comment type="caution">
    <text evidence="9">The sequence shown here is derived from an EMBL/GenBank/DDBJ whole genome shotgun (WGS) entry which is preliminary data.</text>
</comment>
<evidence type="ECO:0000313" key="10">
    <source>
        <dbReference type="Proteomes" id="UP001209318"/>
    </source>
</evidence>
<proteinExistence type="inferred from homology"/>
<feature type="transmembrane region" description="Helical" evidence="7">
    <location>
        <begin position="128"/>
        <end position="150"/>
    </location>
</feature>
<keyword evidence="3" id="KW-1003">Cell membrane</keyword>
<dbReference type="InterPro" id="IPR034026">
    <property type="entry name" value="EssA"/>
</dbReference>
<evidence type="ECO:0000313" key="9">
    <source>
        <dbReference type="EMBL" id="MCU9612782.1"/>
    </source>
</evidence>
<comment type="subcellular location">
    <subcellularLocation>
        <location evidence="1">Cell membrane</location>
        <topology evidence="1">Single-pass membrane protein</topology>
    </subcellularLocation>
</comment>
<evidence type="ECO:0000256" key="8">
    <source>
        <dbReference type="SAM" id="SignalP"/>
    </source>
</evidence>
<dbReference type="InterPro" id="IPR018920">
    <property type="entry name" value="EssA/YueC"/>
</dbReference>
<reference evidence="9" key="1">
    <citation type="submission" date="2022-10" db="EMBL/GenBank/DDBJ databases">
        <title>Description of Fervidibacillus gen. nov. in the family Fervidibacillaceae fam. nov. with two species, Fervidibacillus albus sp. nov., and Fervidibacillus halotolerans sp. nov., isolated from tidal flat sediments.</title>
        <authorList>
            <person name="Kwon K.K."/>
            <person name="Yang S.-H."/>
        </authorList>
    </citation>
    <scope>NUCLEOTIDE SEQUENCE</scope>
    <source>
        <strain evidence="9">JCM 19140</strain>
    </source>
</reference>
<name>A0AAE3IRC3_9BACI</name>
<dbReference type="Proteomes" id="UP001209318">
    <property type="component" value="Unassembled WGS sequence"/>
</dbReference>
<dbReference type="Pfam" id="PF10661">
    <property type="entry name" value="EssA"/>
    <property type="match status" value="1"/>
</dbReference>
<feature type="chain" id="PRO_5042138485" evidence="8">
    <location>
        <begin position="26"/>
        <end position="155"/>
    </location>
</feature>
<evidence type="ECO:0000256" key="5">
    <source>
        <dbReference type="ARBA" id="ARBA00022989"/>
    </source>
</evidence>
<keyword evidence="5 7" id="KW-1133">Transmembrane helix</keyword>
<evidence type="ECO:0000256" key="1">
    <source>
        <dbReference type="ARBA" id="ARBA00004162"/>
    </source>
</evidence>
<organism evidence="9 10">
    <name type="scientific">Perspicuibacillus lycopersici</name>
    <dbReference type="NCBI Taxonomy" id="1325689"/>
    <lineage>
        <taxon>Bacteria</taxon>
        <taxon>Bacillati</taxon>
        <taxon>Bacillota</taxon>
        <taxon>Bacilli</taxon>
        <taxon>Bacillales</taxon>
        <taxon>Bacillaceae</taxon>
        <taxon>Perspicuibacillus</taxon>
    </lineage>
</organism>
<feature type="signal peptide" evidence="8">
    <location>
        <begin position="1"/>
        <end position="25"/>
    </location>
</feature>
<dbReference type="GO" id="GO:0005886">
    <property type="term" value="C:plasma membrane"/>
    <property type="evidence" value="ECO:0007669"/>
    <property type="project" value="UniProtKB-SubCell"/>
</dbReference>
<accession>A0AAE3IRC3</accession>
<sequence length="155" mass="18098">MKKKCNRIFWMLILFILLRPPESKAEDYIPVEPNIYEENEITIPTEYFHENSYLNRKARLPEEQLLLTFEQKENAQLDQIETALFTSPSNQLNTISVKASNLQLFFKESDKNTYVLEDNELMEKDNSMWFSVVLGAIVSAIVGYILIVLVPKFSQ</sequence>
<keyword evidence="6 7" id="KW-0472">Membrane</keyword>